<sequence length="157" mass="16658">MQVAVAQAVDLTDHFEQHGAGFRRVEVVVHRCAETFDEGLAPGWRRLRQATQGMVETLQGALGFLEAVFRVVDGAAVMAGDQQVAHHFGVILIQHLADGEEVAQGLGHFLAIHAHRPGVHPGIGVELAGGGLALGDFVLVVREHQVRAAAVDVEGLA</sequence>
<dbReference type="EMBL" id="LT158606">
    <property type="protein sequence ID" value="CVK35613.1"/>
    <property type="molecule type" value="Genomic_DNA"/>
</dbReference>
<keyword evidence="1" id="KW-0614">Plasmid</keyword>
<geneLocation type="plasmid" evidence="1">
    <name>pMC6</name>
</geneLocation>
<reference evidence="1" key="1">
    <citation type="journal article" date="2016" name="Sci. Rep.">
        <title>Genomics of high molecular weight plasmids isolated from an on-farm biopurification system.</title>
        <authorList>
            <person name="Martini M.C."/>
            <person name="Wibberg D."/>
            <person name="Lozano M."/>
            <person name="Torres Tejerizo G."/>
            <person name="Albicoro F.J."/>
            <person name="Jaenicke S."/>
            <person name="van Elsas J.D."/>
            <person name="Petroni A."/>
            <person name="Garcillan-Barcia M.P."/>
            <person name="de la Cruz F."/>
            <person name="Schluter A."/>
            <person name="Puhler A."/>
            <person name="Pistorio M."/>
            <person name="Lagares A."/>
            <person name="Del Papa M.F."/>
        </authorList>
    </citation>
    <scope>NUCLEOTIDE SEQUENCE</scope>
    <source>
        <plasmid evidence="1">pMC6</plasmid>
    </source>
</reference>
<accession>A0A193SBV0</accession>
<protein>
    <submittedName>
        <fullName evidence="1">Uncharacterized protein</fullName>
    </submittedName>
</protein>
<organism evidence="1">
    <name type="scientific">biofilter metagenome</name>
    <dbReference type="NCBI Taxonomy" id="1070537"/>
    <lineage>
        <taxon>unclassified sequences</taxon>
        <taxon>metagenomes</taxon>
        <taxon>ecological metagenomes</taxon>
    </lineage>
</organism>
<name>A0A193SBV0_9ZZZZ</name>
<gene>
    <name evidence="1" type="ORF">MCM2015_pMC6_37</name>
</gene>
<evidence type="ECO:0000313" key="1">
    <source>
        <dbReference type="EMBL" id="CVK35613.1"/>
    </source>
</evidence>
<proteinExistence type="predicted"/>
<dbReference type="AlphaFoldDB" id="A0A193SBV0"/>